<evidence type="ECO:0000259" key="1">
    <source>
        <dbReference type="SMART" id="SM00903"/>
    </source>
</evidence>
<dbReference type="Proteomes" id="UP000756387">
    <property type="component" value="Unassembled WGS sequence"/>
</dbReference>
<protein>
    <submittedName>
        <fullName evidence="2">Flavin reductase</fullName>
    </submittedName>
</protein>
<keyword evidence="3" id="KW-1185">Reference proteome</keyword>
<evidence type="ECO:0000313" key="3">
    <source>
        <dbReference type="Proteomes" id="UP000756387"/>
    </source>
</evidence>
<dbReference type="InterPro" id="IPR002563">
    <property type="entry name" value="Flavin_Rdtase-like_dom"/>
</dbReference>
<dbReference type="Pfam" id="PF01613">
    <property type="entry name" value="Flavin_Reduct"/>
    <property type="match status" value="1"/>
</dbReference>
<dbReference type="SMART" id="SM00903">
    <property type="entry name" value="Flavin_Reduct"/>
    <property type="match status" value="1"/>
</dbReference>
<comment type="caution">
    <text evidence="2">The sequence shown here is derived from an EMBL/GenBank/DDBJ whole genome shotgun (WGS) entry which is preliminary data.</text>
</comment>
<sequence>MASLDPPMAVVTTVAEDGTRAGSLVGFHAQASIEGQHYAVWLSKANHTYLTSLRSAHLALHFLTRDDLAMAERFGTRSGEDTDKFAGLEVEADEHGVPLLTALPHRLLLDRVATLDDGGDHVCVTTRVRSAATSGRFSPLRLSDVDHLEPGHAAEERAVHP</sequence>
<name>A0ABR9RQM3_9ACTN</name>
<evidence type="ECO:0000313" key="2">
    <source>
        <dbReference type="EMBL" id="MBE7323875.1"/>
    </source>
</evidence>
<dbReference type="SUPFAM" id="SSF50475">
    <property type="entry name" value="FMN-binding split barrel"/>
    <property type="match status" value="1"/>
</dbReference>
<gene>
    <name evidence="2" type="ORF">IEQ44_04330</name>
</gene>
<organism evidence="2 3">
    <name type="scientific">Nocardioides malaquae</name>
    <dbReference type="NCBI Taxonomy" id="2773426"/>
    <lineage>
        <taxon>Bacteria</taxon>
        <taxon>Bacillati</taxon>
        <taxon>Actinomycetota</taxon>
        <taxon>Actinomycetes</taxon>
        <taxon>Propionibacteriales</taxon>
        <taxon>Nocardioidaceae</taxon>
        <taxon>Nocardioides</taxon>
    </lineage>
</organism>
<accession>A0ABR9RQM3</accession>
<feature type="domain" description="Flavin reductase like" evidence="1">
    <location>
        <begin position="1"/>
        <end position="149"/>
    </location>
</feature>
<proteinExistence type="predicted"/>
<dbReference type="Gene3D" id="2.30.110.10">
    <property type="entry name" value="Electron Transport, Fmn-binding Protein, Chain A"/>
    <property type="match status" value="1"/>
</dbReference>
<reference evidence="2 3" key="1">
    <citation type="submission" date="2020-10" db="EMBL/GenBank/DDBJ databases">
        <title>Nocardioides sp. isolated from sludge.</title>
        <authorList>
            <person name="Zhang X."/>
        </authorList>
    </citation>
    <scope>NUCLEOTIDE SEQUENCE [LARGE SCALE GENOMIC DNA]</scope>
    <source>
        <strain evidence="2 3">Y6</strain>
    </source>
</reference>
<dbReference type="InterPro" id="IPR012349">
    <property type="entry name" value="Split_barrel_FMN-bd"/>
</dbReference>
<dbReference type="EMBL" id="JADCSA010000003">
    <property type="protein sequence ID" value="MBE7323875.1"/>
    <property type="molecule type" value="Genomic_DNA"/>
</dbReference>